<organism evidence="1 2">
    <name type="scientific">Dermatophagoides pteronyssinus</name>
    <name type="common">European house dust mite</name>
    <dbReference type="NCBI Taxonomy" id="6956"/>
    <lineage>
        <taxon>Eukaryota</taxon>
        <taxon>Metazoa</taxon>
        <taxon>Ecdysozoa</taxon>
        <taxon>Arthropoda</taxon>
        <taxon>Chelicerata</taxon>
        <taxon>Arachnida</taxon>
        <taxon>Acari</taxon>
        <taxon>Acariformes</taxon>
        <taxon>Sarcoptiformes</taxon>
        <taxon>Astigmata</taxon>
        <taxon>Psoroptidia</taxon>
        <taxon>Analgoidea</taxon>
        <taxon>Pyroglyphidae</taxon>
        <taxon>Dermatophagoidinae</taxon>
        <taxon>Dermatophagoides</taxon>
    </lineage>
</organism>
<accession>A0ABQ8ISS4</accession>
<name>A0ABQ8ISS4_DERPT</name>
<dbReference type="Proteomes" id="UP000887458">
    <property type="component" value="Unassembled WGS sequence"/>
</dbReference>
<reference evidence="1 2" key="1">
    <citation type="journal article" date="2018" name="J. Allergy Clin. Immunol.">
        <title>High-quality assembly of Dermatophagoides pteronyssinus genome and transcriptome reveals a wide range of novel allergens.</title>
        <authorList>
            <person name="Liu X.Y."/>
            <person name="Yang K.Y."/>
            <person name="Wang M.Q."/>
            <person name="Kwok J.S."/>
            <person name="Zeng X."/>
            <person name="Yang Z."/>
            <person name="Xiao X.J."/>
            <person name="Lau C.P."/>
            <person name="Li Y."/>
            <person name="Huang Z.M."/>
            <person name="Ba J.G."/>
            <person name="Yim A.K."/>
            <person name="Ouyang C.Y."/>
            <person name="Ngai S.M."/>
            <person name="Chan T.F."/>
            <person name="Leung E.L."/>
            <person name="Liu L."/>
            <person name="Liu Z.G."/>
            <person name="Tsui S.K."/>
        </authorList>
    </citation>
    <scope>NUCLEOTIDE SEQUENCE [LARGE SCALE GENOMIC DNA]</scope>
    <source>
        <strain evidence="1">Derp</strain>
    </source>
</reference>
<sequence length="129" mass="15667">MRTLMELGSNRMFHERYSNLNKNSLQSSSKNHHKQRRRHEWKQSCCKQESCLPQGTLIDIEIATDGSKILNDYHFQWENYSLLAIYSTNIKHLNNDFYFNQLQSPWNDLDAKLYLHFNYHQHNHQHHHE</sequence>
<dbReference type="EMBL" id="NJHN03000121">
    <property type="protein sequence ID" value="KAH9413377.1"/>
    <property type="molecule type" value="Genomic_DNA"/>
</dbReference>
<comment type="caution">
    <text evidence="1">The sequence shown here is derived from an EMBL/GenBank/DDBJ whole genome shotgun (WGS) entry which is preliminary data.</text>
</comment>
<proteinExistence type="predicted"/>
<evidence type="ECO:0000313" key="2">
    <source>
        <dbReference type="Proteomes" id="UP000887458"/>
    </source>
</evidence>
<gene>
    <name evidence="1" type="ORF">DERP_007853</name>
</gene>
<protein>
    <submittedName>
        <fullName evidence="1">Uncharacterized protein</fullName>
    </submittedName>
</protein>
<evidence type="ECO:0000313" key="1">
    <source>
        <dbReference type="EMBL" id="KAH9413377.1"/>
    </source>
</evidence>
<keyword evidence="2" id="KW-1185">Reference proteome</keyword>
<reference evidence="1 2" key="2">
    <citation type="journal article" date="2022" name="Mol. Biol. Evol.">
        <title>Comparative Genomics Reveals Insights into the Divergent Evolution of Astigmatic Mites and Household Pest Adaptations.</title>
        <authorList>
            <person name="Xiong Q."/>
            <person name="Wan A.T."/>
            <person name="Liu X."/>
            <person name="Fung C.S."/>
            <person name="Xiao X."/>
            <person name="Malainual N."/>
            <person name="Hou J."/>
            <person name="Wang L."/>
            <person name="Wang M."/>
            <person name="Yang K.Y."/>
            <person name="Cui Y."/>
            <person name="Leung E.L."/>
            <person name="Nong W."/>
            <person name="Shin S.K."/>
            <person name="Au S.W."/>
            <person name="Jeong K.Y."/>
            <person name="Chew F.T."/>
            <person name="Hui J.H."/>
            <person name="Leung T.F."/>
            <person name="Tungtrongchitr A."/>
            <person name="Zhong N."/>
            <person name="Liu Z."/>
            <person name="Tsui S.K."/>
        </authorList>
    </citation>
    <scope>NUCLEOTIDE SEQUENCE [LARGE SCALE GENOMIC DNA]</scope>
    <source>
        <strain evidence="1">Derp</strain>
    </source>
</reference>